<keyword evidence="3" id="KW-1185">Reference proteome</keyword>
<accession>A0ABU2HPL8</accession>
<evidence type="ECO:0000256" key="1">
    <source>
        <dbReference type="SAM" id="SignalP"/>
    </source>
</evidence>
<proteinExistence type="predicted"/>
<organism evidence="2 3">
    <name type="scientific">Paracoccus aurantius</name>
    <dbReference type="NCBI Taxonomy" id="3073814"/>
    <lineage>
        <taxon>Bacteria</taxon>
        <taxon>Pseudomonadati</taxon>
        <taxon>Pseudomonadota</taxon>
        <taxon>Alphaproteobacteria</taxon>
        <taxon>Rhodobacterales</taxon>
        <taxon>Paracoccaceae</taxon>
        <taxon>Paracoccus</taxon>
    </lineage>
</organism>
<dbReference type="RefSeq" id="WP_311159180.1">
    <property type="nucleotide sequence ID" value="NZ_JAVQLW010000001.1"/>
</dbReference>
<protein>
    <submittedName>
        <fullName evidence="2">Uncharacterized protein</fullName>
    </submittedName>
</protein>
<sequence>MRLLCSLALLGLLAASAARAGEAGDLVFADRGPWNMPDGPLVWVLDQKGPAVEGFQPLGQGRITLDRIIDASDGKPALQLAEDTARTKRRIGPFPISGGDPALTFFLETTARDMAALTGGSPFYIRNRLKDALFRGGKVVEDDGQRVAIFAPFTEDKNKARMFGFETLELRFTLGDPKLPIRRMAAKTGPLAGDRPAYVSEMVLQ</sequence>
<dbReference type="EMBL" id="JAVQLW010000001">
    <property type="protein sequence ID" value="MDS9466991.1"/>
    <property type="molecule type" value="Genomic_DNA"/>
</dbReference>
<evidence type="ECO:0000313" key="3">
    <source>
        <dbReference type="Proteomes" id="UP001269144"/>
    </source>
</evidence>
<evidence type="ECO:0000313" key="2">
    <source>
        <dbReference type="EMBL" id="MDS9466991.1"/>
    </source>
</evidence>
<dbReference type="Proteomes" id="UP001269144">
    <property type="component" value="Unassembled WGS sequence"/>
</dbReference>
<reference evidence="3" key="1">
    <citation type="submission" date="2023-07" db="EMBL/GenBank/DDBJ databases">
        <title>Paracoccus sp. MBLB3053 whole genome sequence.</title>
        <authorList>
            <person name="Hwang C.Y."/>
            <person name="Cho E.-S."/>
            <person name="Seo M.-J."/>
        </authorList>
    </citation>
    <scope>NUCLEOTIDE SEQUENCE [LARGE SCALE GENOMIC DNA]</scope>
    <source>
        <strain evidence="3">MBLB3053</strain>
    </source>
</reference>
<feature type="chain" id="PRO_5045410530" evidence="1">
    <location>
        <begin position="21"/>
        <end position="205"/>
    </location>
</feature>
<gene>
    <name evidence="2" type="ORF">RGQ15_05290</name>
</gene>
<feature type="signal peptide" evidence="1">
    <location>
        <begin position="1"/>
        <end position="20"/>
    </location>
</feature>
<comment type="caution">
    <text evidence="2">The sequence shown here is derived from an EMBL/GenBank/DDBJ whole genome shotgun (WGS) entry which is preliminary data.</text>
</comment>
<name>A0ABU2HPL8_9RHOB</name>
<keyword evidence="1" id="KW-0732">Signal</keyword>